<dbReference type="AlphaFoldDB" id="A0AAQ3XES9"/>
<evidence type="ECO:0000256" key="2">
    <source>
        <dbReference type="ARBA" id="ARBA00022679"/>
    </source>
</evidence>
<dbReference type="FunFam" id="3.10.10.10:FF:000007">
    <property type="entry name" value="Retrovirus-related Pol polyprotein from transposon 17.6-like Protein"/>
    <property type="match status" value="1"/>
</dbReference>
<dbReference type="SUPFAM" id="SSF56672">
    <property type="entry name" value="DNA/RNA polymerases"/>
    <property type="match status" value="1"/>
</dbReference>
<accession>A0AAQ3XES9</accession>
<dbReference type="InterPro" id="IPR053134">
    <property type="entry name" value="RNA-dir_DNA_polymerase"/>
</dbReference>
<dbReference type="Pfam" id="PF00078">
    <property type="entry name" value="RVT_1"/>
    <property type="match status" value="1"/>
</dbReference>
<proteinExistence type="predicted"/>
<keyword evidence="3" id="KW-0548">Nucleotidyltransferase</keyword>
<evidence type="ECO:0000256" key="5">
    <source>
        <dbReference type="ARBA" id="ARBA00022759"/>
    </source>
</evidence>
<evidence type="ECO:0000259" key="8">
    <source>
        <dbReference type="Pfam" id="PF00078"/>
    </source>
</evidence>
<dbReference type="Gene3D" id="3.30.70.270">
    <property type="match status" value="2"/>
</dbReference>
<dbReference type="GO" id="GO:0008233">
    <property type="term" value="F:peptidase activity"/>
    <property type="evidence" value="ECO:0007669"/>
    <property type="project" value="UniProtKB-KW"/>
</dbReference>
<dbReference type="GO" id="GO:0004519">
    <property type="term" value="F:endonuclease activity"/>
    <property type="evidence" value="ECO:0007669"/>
    <property type="project" value="UniProtKB-KW"/>
</dbReference>
<keyword evidence="5" id="KW-0255">Endonuclease</keyword>
<feature type="non-terminal residue" evidence="9">
    <location>
        <position position="352"/>
    </location>
</feature>
<name>A0AAQ3XES9_PASNO</name>
<keyword evidence="4" id="KW-0540">Nuclease</keyword>
<reference evidence="9 10" key="1">
    <citation type="submission" date="2024-02" db="EMBL/GenBank/DDBJ databases">
        <title>High-quality chromosome-scale genome assembly of Pensacola bahiagrass (Paspalum notatum Flugge var. saurae).</title>
        <authorList>
            <person name="Vega J.M."/>
            <person name="Podio M."/>
            <person name="Orjuela J."/>
            <person name="Siena L.A."/>
            <person name="Pessino S.C."/>
            <person name="Combes M.C."/>
            <person name="Mariac C."/>
            <person name="Albertini E."/>
            <person name="Pupilli F."/>
            <person name="Ortiz J.P.A."/>
            <person name="Leblanc O."/>
        </authorList>
    </citation>
    <scope>NUCLEOTIDE SEQUENCE [LARGE SCALE GENOMIC DNA]</scope>
    <source>
        <strain evidence="9">R1</strain>
        <tissue evidence="9">Leaf</tissue>
    </source>
</reference>
<dbReference type="InterPro" id="IPR043128">
    <property type="entry name" value="Rev_trsase/Diguanyl_cyclase"/>
</dbReference>
<dbReference type="EMBL" id="CP144753">
    <property type="protein sequence ID" value="WVZ93672.1"/>
    <property type="molecule type" value="Genomic_DNA"/>
</dbReference>
<dbReference type="GO" id="GO:0006508">
    <property type="term" value="P:proteolysis"/>
    <property type="evidence" value="ECO:0007669"/>
    <property type="project" value="UniProtKB-KW"/>
</dbReference>
<evidence type="ECO:0000256" key="6">
    <source>
        <dbReference type="ARBA" id="ARBA00022801"/>
    </source>
</evidence>
<evidence type="ECO:0000313" key="9">
    <source>
        <dbReference type="EMBL" id="WVZ93672.1"/>
    </source>
</evidence>
<feature type="domain" description="Reverse transcriptase" evidence="8">
    <location>
        <begin position="129"/>
        <end position="267"/>
    </location>
</feature>
<dbReference type="InterPro" id="IPR000477">
    <property type="entry name" value="RT_dom"/>
</dbReference>
<gene>
    <name evidence="9" type="ORF">U9M48_039636</name>
</gene>
<dbReference type="CDD" id="cd01647">
    <property type="entry name" value="RT_LTR"/>
    <property type="match status" value="1"/>
</dbReference>
<evidence type="ECO:0000256" key="3">
    <source>
        <dbReference type="ARBA" id="ARBA00022695"/>
    </source>
</evidence>
<evidence type="ECO:0000256" key="7">
    <source>
        <dbReference type="ARBA" id="ARBA00022918"/>
    </source>
</evidence>
<dbReference type="GO" id="GO:0003964">
    <property type="term" value="F:RNA-directed DNA polymerase activity"/>
    <property type="evidence" value="ECO:0007669"/>
    <property type="project" value="UniProtKB-KW"/>
</dbReference>
<dbReference type="PANTHER" id="PTHR24559">
    <property type="entry name" value="TRANSPOSON TY3-I GAG-POL POLYPROTEIN"/>
    <property type="match status" value="1"/>
</dbReference>
<dbReference type="Proteomes" id="UP001341281">
    <property type="component" value="Chromosome 09"/>
</dbReference>
<keyword evidence="7" id="KW-0695">RNA-directed DNA polymerase</keyword>
<keyword evidence="2" id="KW-0808">Transferase</keyword>
<evidence type="ECO:0000313" key="10">
    <source>
        <dbReference type="Proteomes" id="UP001341281"/>
    </source>
</evidence>
<organism evidence="9 10">
    <name type="scientific">Paspalum notatum var. saurae</name>
    <dbReference type="NCBI Taxonomy" id="547442"/>
    <lineage>
        <taxon>Eukaryota</taxon>
        <taxon>Viridiplantae</taxon>
        <taxon>Streptophyta</taxon>
        <taxon>Embryophyta</taxon>
        <taxon>Tracheophyta</taxon>
        <taxon>Spermatophyta</taxon>
        <taxon>Magnoliopsida</taxon>
        <taxon>Liliopsida</taxon>
        <taxon>Poales</taxon>
        <taxon>Poaceae</taxon>
        <taxon>PACMAD clade</taxon>
        <taxon>Panicoideae</taxon>
        <taxon>Andropogonodae</taxon>
        <taxon>Paspaleae</taxon>
        <taxon>Paspalinae</taxon>
        <taxon>Paspalum</taxon>
    </lineage>
</organism>
<dbReference type="InterPro" id="IPR043502">
    <property type="entry name" value="DNA/RNA_pol_sf"/>
</dbReference>
<dbReference type="FunFam" id="3.30.70.270:FF:000063">
    <property type="entry name" value="Zinc knuckle domaincontaining protein"/>
    <property type="match status" value="1"/>
</dbReference>
<dbReference type="Gene3D" id="3.10.10.10">
    <property type="entry name" value="HIV Type 1 Reverse Transcriptase, subunit A, domain 1"/>
    <property type="match status" value="1"/>
</dbReference>
<sequence length="352" mass="40665">METLAKWDDRIDCAKRTIHLTAPDGQKVEVSATEPSGYLHQMEAKPTERIRVVCEYPDVFPDELLGMPPNREVEFLIELLPGTAPVAKRQYRVAPKEQELIKENIDELLGKGFIRPSSSPWAFPVLFVDKMDGTRRMCVDYRALNDVTIKNKYLLHRIDDLFDQLQGACVFSKIDLRSGYHQMKIRPSNIPKTAFITRFGLYEYTVMSFGLTNAPAYFMNLMNKVFMEYLDKFVVVFIDDILIYSKTEEHEEHLRLVFAFLGTHSLKRWNHGGSYKISSVMDWKVPEVVKKVRGFLGLAGYYRRFIESFSKIAKPMTSLLEKGVPFIWTKERQAAFDELKKSKGLKHKGSLS</sequence>
<dbReference type="PANTHER" id="PTHR24559:SF444">
    <property type="entry name" value="REVERSE TRANSCRIPTASE DOMAIN-CONTAINING PROTEIN"/>
    <property type="match status" value="1"/>
</dbReference>
<protein>
    <recommendedName>
        <fullName evidence="8">Reverse transcriptase domain-containing protein</fullName>
    </recommendedName>
</protein>
<keyword evidence="1" id="KW-0645">Protease</keyword>
<evidence type="ECO:0000256" key="1">
    <source>
        <dbReference type="ARBA" id="ARBA00022670"/>
    </source>
</evidence>
<keyword evidence="10" id="KW-1185">Reference proteome</keyword>
<evidence type="ECO:0000256" key="4">
    <source>
        <dbReference type="ARBA" id="ARBA00022722"/>
    </source>
</evidence>
<keyword evidence="6" id="KW-0378">Hydrolase</keyword>